<organism evidence="1 2">
    <name type="scientific">Podospora fimiseda</name>
    <dbReference type="NCBI Taxonomy" id="252190"/>
    <lineage>
        <taxon>Eukaryota</taxon>
        <taxon>Fungi</taxon>
        <taxon>Dikarya</taxon>
        <taxon>Ascomycota</taxon>
        <taxon>Pezizomycotina</taxon>
        <taxon>Sordariomycetes</taxon>
        <taxon>Sordariomycetidae</taxon>
        <taxon>Sordariales</taxon>
        <taxon>Podosporaceae</taxon>
        <taxon>Podospora</taxon>
    </lineage>
</organism>
<dbReference type="AlphaFoldDB" id="A0AAN7BG17"/>
<comment type="caution">
    <text evidence="1">The sequence shown here is derived from an EMBL/GenBank/DDBJ whole genome shotgun (WGS) entry which is preliminary data.</text>
</comment>
<dbReference type="EMBL" id="MU865455">
    <property type="protein sequence ID" value="KAK4222774.1"/>
    <property type="molecule type" value="Genomic_DNA"/>
</dbReference>
<name>A0AAN7BG17_9PEZI</name>
<reference evidence="1" key="1">
    <citation type="journal article" date="2023" name="Mol. Phylogenet. Evol.">
        <title>Genome-scale phylogeny and comparative genomics of the fungal order Sordariales.</title>
        <authorList>
            <person name="Hensen N."/>
            <person name="Bonometti L."/>
            <person name="Westerberg I."/>
            <person name="Brannstrom I.O."/>
            <person name="Guillou S."/>
            <person name="Cros-Aarteil S."/>
            <person name="Calhoun S."/>
            <person name="Haridas S."/>
            <person name="Kuo A."/>
            <person name="Mondo S."/>
            <person name="Pangilinan J."/>
            <person name="Riley R."/>
            <person name="LaButti K."/>
            <person name="Andreopoulos B."/>
            <person name="Lipzen A."/>
            <person name="Chen C."/>
            <person name="Yan M."/>
            <person name="Daum C."/>
            <person name="Ng V."/>
            <person name="Clum A."/>
            <person name="Steindorff A."/>
            <person name="Ohm R.A."/>
            <person name="Martin F."/>
            <person name="Silar P."/>
            <person name="Natvig D.O."/>
            <person name="Lalanne C."/>
            <person name="Gautier V."/>
            <person name="Ament-Velasquez S.L."/>
            <person name="Kruys A."/>
            <person name="Hutchinson M.I."/>
            <person name="Powell A.J."/>
            <person name="Barry K."/>
            <person name="Miller A.N."/>
            <person name="Grigoriev I.V."/>
            <person name="Debuchy R."/>
            <person name="Gladieux P."/>
            <person name="Hiltunen Thoren M."/>
            <person name="Johannesson H."/>
        </authorList>
    </citation>
    <scope>NUCLEOTIDE SEQUENCE</scope>
    <source>
        <strain evidence="1">CBS 990.96</strain>
    </source>
</reference>
<sequence length="143" mass="15589">MDRPELDLGRDSFTELWEEYRFGVKTFQEAYGIRGINVGPLNDKVVPDISSKPDNPKEHAETISNHMDMCKFYSKAEAGFAAISFEIGVMIQTPLAASSSARSVPAPVQYAPGPAIDTNGRGMQQLLTLAGRPNNLLTTAELS</sequence>
<accession>A0AAN7BG17</accession>
<evidence type="ECO:0000313" key="2">
    <source>
        <dbReference type="Proteomes" id="UP001301958"/>
    </source>
</evidence>
<protein>
    <submittedName>
        <fullName evidence="1">Uncharacterized protein</fullName>
    </submittedName>
</protein>
<reference evidence="1" key="2">
    <citation type="submission" date="2023-05" db="EMBL/GenBank/DDBJ databases">
        <authorList>
            <consortium name="Lawrence Berkeley National Laboratory"/>
            <person name="Steindorff A."/>
            <person name="Hensen N."/>
            <person name="Bonometti L."/>
            <person name="Westerberg I."/>
            <person name="Brannstrom I.O."/>
            <person name="Guillou S."/>
            <person name="Cros-Aarteil S."/>
            <person name="Calhoun S."/>
            <person name="Haridas S."/>
            <person name="Kuo A."/>
            <person name="Mondo S."/>
            <person name="Pangilinan J."/>
            <person name="Riley R."/>
            <person name="Labutti K."/>
            <person name="Andreopoulos B."/>
            <person name="Lipzen A."/>
            <person name="Chen C."/>
            <person name="Yanf M."/>
            <person name="Daum C."/>
            <person name="Ng V."/>
            <person name="Clum A."/>
            <person name="Ohm R."/>
            <person name="Martin F."/>
            <person name="Silar P."/>
            <person name="Natvig D."/>
            <person name="Lalanne C."/>
            <person name="Gautier V."/>
            <person name="Ament-Velasquez S.L."/>
            <person name="Kruys A."/>
            <person name="Hutchinson M.I."/>
            <person name="Powell A.J."/>
            <person name="Barry K."/>
            <person name="Miller A.N."/>
            <person name="Grigoriev I.V."/>
            <person name="Debuchy R."/>
            <person name="Gladieux P."/>
            <person name="Thoren M.H."/>
            <person name="Johannesson H."/>
        </authorList>
    </citation>
    <scope>NUCLEOTIDE SEQUENCE</scope>
    <source>
        <strain evidence="1">CBS 990.96</strain>
    </source>
</reference>
<evidence type="ECO:0000313" key="1">
    <source>
        <dbReference type="EMBL" id="KAK4222774.1"/>
    </source>
</evidence>
<gene>
    <name evidence="1" type="ORF">QBC38DRAFT_518369</name>
</gene>
<proteinExistence type="predicted"/>
<keyword evidence="2" id="KW-1185">Reference proteome</keyword>
<dbReference type="Proteomes" id="UP001301958">
    <property type="component" value="Unassembled WGS sequence"/>
</dbReference>